<dbReference type="GO" id="GO:0016705">
    <property type="term" value="F:oxidoreductase activity, acting on paired donors, with incorporation or reduction of molecular oxygen"/>
    <property type="evidence" value="ECO:0007669"/>
    <property type="project" value="InterPro"/>
</dbReference>
<dbReference type="Gene3D" id="1.20.1250.20">
    <property type="entry name" value="MFS general substrate transporter like domains"/>
    <property type="match status" value="1"/>
</dbReference>
<dbReference type="FunFam" id="1.10.630.10:FF:000182">
    <property type="entry name" value="Cytochrome P450 3A4"/>
    <property type="match status" value="1"/>
</dbReference>
<dbReference type="GO" id="GO:0022857">
    <property type="term" value="F:transmembrane transporter activity"/>
    <property type="evidence" value="ECO:0000318"/>
    <property type="project" value="GO_Central"/>
</dbReference>
<protein>
    <submittedName>
        <fullName evidence="13">Membrane transporter</fullName>
    </submittedName>
</protein>
<dbReference type="PRINTS" id="PR00385">
    <property type="entry name" value="P450"/>
</dbReference>
<proteinExistence type="inferred from homology"/>
<dbReference type="InterPro" id="IPR011701">
    <property type="entry name" value="MFS"/>
</dbReference>
<name>A0A2A6C1H4_PRIPA</name>
<evidence type="ECO:0000256" key="10">
    <source>
        <dbReference type="ARBA" id="ARBA00023033"/>
    </source>
</evidence>
<comment type="cofactor">
    <cofactor evidence="1 12">
        <name>heme</name>
        <dbReference type="ChEBI" id="CHEBI:30413"/>
    </cofactor>
</comment>
<dbReference type="AlphaFoldDB" id="A0A2A6C1H4"/>
<keyword evidence="10" id="KW-0503">Monooxygenase</keyword>
<accession>A0A2A6C1H4</accession>
<dbReference type="GO" id="GO:0020037">
    <property type="term" value="F:heme binding"/>
    <property type="evidence" value="ECO:0007669"/>
    <property type="project" value="InterPro"/>
</dbReference>
<evidence type="ECO:0000256" key="4">
    <source>
        <dbReference type="ARBA" id="ARBA00022617"/>
    </source>
</evidence>
<keyword evidence="5" id="KW-0812">Transmembrane</keyword>
<evidence type="ECO:0000256" key="1">
    <source>
        <dbReference type="ARBA" id="ARBA00001971"/>
    </source>
</evidence>
<dbReference type="PANTHER" id="PTHR23510:SF25">
    <property type="entry name" value="MFS DOMAIN-CONTAINING PROTEIN"/>
    <property type="match status" value="1"/>
</dbReference>
<keyword evidence="7" id="KW-1133">Transmembrane helix</keyword>
<organism evidence="13 14">
    <name type="scientific">Pristionchus pacificus</name>
    <name type="common">Parasitic nematode worm</name>
    <dbReference type="NCBI Taxonomy" id="54126"/>
    <lineage>
        <taxon>Eukaryota</taxon>
        <taxon>Metazoa</taxon>
        <taxon>Ecdysozoa</taxon>
        <taxon>Nematoda</taxon>
        <taxon>Chromadorea</taxon>
        <taxon>Rhabditida</taxon>
        <taxon>Rhabditina</taxon>
        <taxon>Diplogasteromorpha</taxon>
        <taxon>Diplogasteroidea</taxon>
        <taxon>Neodiplogasteridae</taxon>
        <taxon>Pristionchus</taxon>
    </lineage>
</organism>
<reference evidence="14" key="1">
    <citation type="journal article" date="2008" name="Nat. Genet.">
        <title>The Pristionchus pacificus genome provides a unique perspective on nematode lifestyle and parasitism.</title>
        <authorList>
            <person name="Dieterich C."/>
            <person name="Clifton S.W."/>
            <person name="Schuster L.N."/>
            <person name="Chinwalla A."/>
            <person name="Delehaunty K."/>
            <person name="Dinkelacker I."/>
            <person name="Fulton L."/>
            <person name="Fulton R."/>
            <person name="Godfrey J."/>
            <person name="Minx P."/>
            <person name="Mitreva M."/>
            <person name="Roeseler W."/>
            <person name="Tian H."/>
            <person name="Witte H."/>
            <person name="Yang S.P."/>
            <person name="Wilson R.K."/>
            <person name="Sommer R.J."/>
        </authorList>
    </citation>
    <scope>NUCLEOTIDE SEQUENCE [LARGE SCALE GENOMIC DNA]</scope>
    <source>
        <strain evidence="14">PS312</strain>
    </source>
</reference>
<dbReference type="GO" id="GO:0004497">
    <property type="term" value="F:monooxygenase activity"/>
    <property type="evidence" value="ECO:0007669"/>
    <property type="project" value="UniProtKB-KW"/>
</dbReference>
<dbReference type="InterPro" id="IPR036396">
    <property type="entry name" value="Cyt_P450_sf"/>
</dbReference>
<dbReference type="Proteomes" id="UP000005239">
    <property type="component" value="Unassembled WGS sequence"/>
</dbReference>
<dbReference type="CDD" id="cd17326">
    <property type="entry name" value="MFS_MFSD8"/>
    <property type="match status" value="1"/>
</dbReference>
<keyword evidence="11" id="KW-0472">Membrane</keyword>
<sequence>MSSSPTTRGSMSASLRQDDSTDILICCQGKTCKSLKGFSWSNWKGPIVAVVLAFLCNIESSMLSSGEWPYMSTIDHDATSNFYGTANSVNKAAHVLCTFIFAGWSYRISSIKIPMVVGRCITLVGCIMYIFVEFIPSGRRWWMLVCYMLFGVGFGTSPLLRSYVVRVTSDENRASAFAMLNGAGVLSVMVGPIAQLAFADLPYPGIDIIPPNIKLNIYSAPIWVAVITNIVAILISVFLLQDAPAVEEKQSDKSFSFSLAAIRELYSKLRGLNIPWILVALIFVEKMVSGLFNATMPSVVGPLMTSMYAFDGQEIIIILGVSQVLVGLLAVAFTVGFVLLKLGNRVSCRVLFAFSNIMMITGYVITYPYPFDSMPMQPFNETSRIGCDREEYAWCDTQLVVNIVPFIIVMIIVSAFAIPSAMMSLDTIYSKIIGNIDQNMMQSFIVIADDAISIIGPIYGSAIFTAMGLNFLSIFNGCIYIIGTILHWDDKKHYWSRRGITGPEAQFGLGNLNDLQDHYRPKSLVIKNWTKQYGKVYGFHEGHRKILVISDLEMMNELLVKKFDHFTARVPFPMNEGEEDGPKTQLVQARGGHWKKLRAIASYAFTNKALRHIQRTVEDSTLQMIEEMKKHKGEVNTLEFYQELTLDVISKIALGQKDAKIFKNPHIETCRQIFSLPQPNFLSTIPLTMPLMKKPLTFVLGKLASASEHPYIRLLKEVEQTVALRKKAREAGSLSSGDFIDIFLDAEVDLVENQLTDTFESKGSRKLVFDEIVSLCIVMLLAGFETTANSLSYLTHFLANYPEVQDRIFEEVEDVCPGDTIEYEQLAELRYTDAVIKESLRHYPLASFVVSRECEKSTSLGGIPIEKGEYLLTDTWSMHMDKEIWGEDAEEFRPERWLEESSRARVAFQSFGEGPRMCIGMRLAYMEEKTAIAHVLKNFRIKKAASTNPIKLVGCLTVAPERLDVILERRV</sequence>
<evidence type="ECO:0000256" key="12">
    <source>
        <dbReference type="PIRSR" id="PIRSR602401-1"/>
    </source>
</evidence>
<dbReference type="Gene3D" id="1.10.630.10">
    <property type="entry name" value="Cytochrome P450"/>
    <property type="match status" value="1"/>
</dbReference>
<dbReference type="InterPro" id="IPR002401">
    <property type="entry name" value="Cyt_P450_E_grp-I"/>
</dbReference>
<dbReference type="InterPro" id="IPR001128">
    <property type="entry name" value="Cyt_P450"/>
</dbReference>
<dbReference type="SUPFAM" id="SSF48264">
    <property type="entry name" value="Cytochrome P450"/>
    <property type="match status" value="1"/>
</dbReference>
<evidence type="ECO:0000256" key="5">
    <source>
        <dbReference type="ARBA" id="ARBA00022692"/>
    </source>
</evidence>
<keyword evidence="8" id="KW-0560">Oxidoreductase</keyword>
<comment type="similarity">
    <text evidence="3">Belongs to the cytochrome P450 family.</text>
</comment>
<evidence type="ECO:0000256" key="8">
    <source>
        <dbReference type="ARBA" id="ARBA00023002"/>
    </source>
</evidence>
<evidence type="ECO:0000256" key="3">
    <source>
        <dbReference type="ARBA" id="ARBA00010617"/>
    </source>
</evidence>
<evidence type="ECO:0000313" key="14">
    <source>
        <dbReference type="Proteomes" id="UP000005239"/>
    </source>
</evidence>
<keyword evidence="6 12" id="KW-0479">Metal-binding</keyword>
<dbReference type="PROSITE" id="PS00086">
    <property type="entry name" value="CYTOCHROME_P450"/>
    <property type="match status" value="1"/>
</dbReference>
<dbReference type="EnsemblMetazoa" id="PPA10920.1">
    <property type="protein sequence ID" value="PPA10920.1"/>
    <property type="gene ID" value="WBGene00100474"/>
</dbReference>
<evidence type="ECO:0000256" key="6">
    <source>
        <dbReference type="ARBA" id="ARBA00022723"/>
    </source>
</evidence>
<dbReference type="PANTHER" id="PTHR23510">
    <property type="entry name" value="INNER MEMBRANE TRANSPORT PROTEIN YAJR"/>
    <property type="match status" value="1"/>
</dbReference>
<accession>A0A8R1YCE7</accession>
<evidence type="ECO:0000256" key="11">
    <source>
        <dbReference type="ARBA" id="ARBA00023136"/>
    </source>
</evidence>
<gene>
    <name evidence="13" type="primary">WBGene00100474</name>
</gene>
<dbReference type="SUPFAM" id="SSF103473">
    <property type="entry name" value="MFS general substrate transporter"/>
    <property type="match status" value="1"/>
</dbReference>
<dbReference type="GO" id="GO:0005765">
    <property type="term" value="C:lysosomal membrane"/>
    <property type="evidence" value="ECO:0000318"/>
    <property type="project" value="GO_Central"/>
</dbReference>
<dbReference type="InterPro" id="IPR051068">
    <property type="entry name" value="MFS_Domain-Containing_Protein"/>
</dbReference>
<keyword evidence="9 12" id="KW-0408">Iron</keyword>
<dbReference type="InterPro" id="IPR036259">
    <property type="entry name" value="MFS_trans_sf"/>
</dbReference>
<keyword evidence="14" id="KW-1185">Reference proteome</keyword>
<dbReference type="Pfam" id="PF00067">
    <property type="entry name" value="p450"/>
    <property type="match status" value="1"/>
</dbReference>
<evidence type="ECO:0000256" key="2">
    <source>
        <dbReference type="ARBA" id="ARBA00004141"/>
    </source>
</evidence>
<feature type="binding site" description="axial binding residue" evidence="12">
    <location>
        <position position="918"/>
    </location>
    <ligand>
        <name>heme</name>
        <dbReference type="ChEBI" id="CHEBI:30413"/>
    </ligand>
    <ligandPart>
        <name>Fe</name>
        <dbReference type="ChEBI" id="CHEBI:18248"/>
    </ligandPart>
</feature>
<comment type="subcellular location">
    <subcellularLocation>
        <location evidence="2">Membrane</location>
        <topology evidence="2">Multi-pass membrane protein</topology>
    </subcellularLocation>
</comment>
<evidence type="ECO:0000256" key="9">
    <source>
        <dbReference type="ARBA" id="ARBA00023004"/>
    </source>
</evidence>
<keyword evidence="4 12" id="KW-0349">Heme</keyword>
<dbReference type="GO" id="GO:0005506">
    <property type="term" value="F:iron ion binding"/>
    <property type="evidence" value="ECO:0007669"/>
    <property type="project" value="InterPro"/>
</dbReference>
<evidence type="ECO:0000256" key="7">
    <source>
        <dbReference type="ARBA" id="ARBA00022989"/>
    </source>
</evidence>
<reference evidence="13" key="2">
    <citation type="submission" date="2022-06" db="UniProtKB">
        <authorList>
            <consortium name="EnsemblMetazoa"/>
        </authorList>
    </citation>
    <scope>IDENTIFICATION</scope>
    <source>
        <strain evidence="13">PS312</strain>
    </source>
</reference>
<evidence type="ECO:0000313" key="13">
    <source>
        <dbReference type="EnsemblMetazoa" id="PPA10920.1"/>
    </source>
</evidence>
<dbReference type="Pfam" id="PF07690">
    <property type="entry name" value="MFS_1"/>
    <property type="match status" value="1"/>
</dbReference>
<dbReference type="InterPro" id="IPR017972">
    <property type="entry name" value="Cyt_P450_CS"/>
</dbReference>
<dbReference type="PRINTS" id="PR00463">
    <property type="entry name" value="EP450I"/>
</dbReference>